<feature type="non-terminal residue" evidence="3">
    <location>
        <position position="1"/>
    </location>
</feature>
<dbReference type="CDD" id="cd00190">
    <property type="entry name" value="Tryp_SPc"/>
    <property type="match status" value="1"/>
</dbReference>
<keyword evidence="1" id="KW-1015">Disulfide bond</keyword>
<dbReference type="Gene3D" id="2.40.10.10">
    <property type="entry name" value="Trypsin-like serine proteases"/>
    <property type="match status" value="1"/>
</dbReference>
<evidence type="ECO:0000313" key="4">
    <source>
        <dbReference type="Proteomes" id="UP001558613"/>
    </source>
</evidence>
<reference evidence="3 4" key="1">
    <citation type="submission" date="2023-09" db="EMBL/GenBank/DDBJ databases">
        <authorList>
            <person name="Wang M."/>
        </authorList>
    </citation>
    <scope>NUCLEOTIDE SEQUENCE [LARGE SCALE GENOMIC DNA]</scope>
    <source>
        <strain evidence="3">GT-2023</strain>
        <tissue evidence="3">Liver</tissue>
    </source>
</reference>
<dbReference type="Pfam" id="PF00089">
    <property type="entry name" value="Trypsin"/>
    <property type="match status" value="1"/>
</dbReference>
<dbReference type="EMBL" id="JAYMGO010000022">
    <property type="protein sequence ID" value="KAL1251324.1"/>
    <property type="molecule type" value="Genomic_DNA"/>
</dbReference>
<dbReference type="InterPro" id="IPR043504">
    <property type="entry name" value="Peptidase_S1_PA_chymotrypsin"/>
</dbReference>
<feature type="domain" description="Peptidase S1" evidence="2">
    <location>
        <begin position="6"/>
        <end position="185"/>
    </location>
</feature>
<dbReference type="InterPro" id="IPR001314">
    <property type="entry name" value="Peptidase_S1A"/>
</dbReference>
<evidence type="ECO:0000313" key="3">
    <source>
        <dbReference type="EMBL" id="KAL1251324.1"/>
    </source>
</evidence>
<dbReference type="PANTHER" id="PTHR24271">
    <property type="entry name" value="KALLIKREIN-RELATED"/>
    <property type="match status" value="1"/>
</dbReference>
<proteinExistence type="predicted"/>
<comment type="caution">
    <text evidence="3">The sequence shown here is derived from an EMBL/GenBank/DDBJ whole genome shotgun (WGS) entry which is preliminary data.</text>
</comment>
<sequence length="185" mass="20795">HVNVGIVNGTEVKPHSRPFMVSLQKGCKHVCGGFLISDRFVMTAAHCRKKNEKLTAVVGAHNLQKVNEGSVHIKVKSYHRHPDFNNHTYQNDIMLLRLEKEVEQNEKVMRISIPKQEGDIEADSVCSVAGWGRLSLKGKKSKGLMEADVRIMNKTECKNKWKYKFLASQMMCVYGHGGSCNRDGG</sequence>
<accession>A0ABR3LHY0</accession>
<name>A0ABR3LHY0_9TELE</name>
<dbReference type="Proteomes" id="UP001558613">
    <property type="component" value="Unassembled WGS sequence"/>
</dbReference>
<feature type="non-terminal residue" evidence="3">
    <location>
        <position position="185"/>
    </location>
</feature>
<evidence type="ECO:0000259" key="2">
    <source>
        <dbReference type="PROSITE" id="PS50240"/>
    </source>
</evidence>
<dbReference type="InterPro" id="IPR009003">
    <property type="entry name" value="Peptidase_S1_PA"/>
</dbReference>
<dbReference type="InterPro" id="IPR018114">
    <property type="entry name" value="TRYPSIN_HIS"/>
</dbReference>
<dbReference type="PRINTS" id="PR00722">
    <property type="entry name" value="CHYMOTRYPSIN"/>
</dbReference>
<dbReference type="PANTHER" id="PTHR24271:SF87">
    <property type="entry name" value="ARGININE ESTERASE-LIKE-RELATED"/>
    <property type="match status" value="1"/>
</dbReference>
<dbReference type="SUPFAM" id="SSF50494">
    <property type="entry name" value="Trypsin-like serine proteases"/>
    <property type="match status" value="1"/>
</dbReference>
<keyword evidence="4" id="KW-1185">Reference proteome</keyword>
<organism evidence="3 4">
    <name type="scientific">Cirrhinus molitorella</name>
    <name type="common">mud carp</name>
    <dbReference type="NCBI Taxonomy" id="172907"/>
    <lineage>
        <taxon>Eukaryota</taxon>
        <taxon>Metazoa</taxon>
        <taxon>Chordata</taxon>
        <taxon>Craniata</taxon>
        <taxon>Vertebrata</taxon>
        <taxon>Euteleostomi</taxon>
        <taxon>Actinopterygii</taxon>
        <taxon>Neopterygii</taxon>
        <taxon>Teleostei</taxon>
        <taxon>Ostariophysi</taxon>
        <taxon>Cypriniformes</taxon>
        <taxon>Cyprinidae</taxon>
        <taxon>Labeoninae</taxon>
        <taxon>Labeonini</taxon>
        <taxon>Cirrhinus</taxon>
    </lineage>
</organism>
<dbReference type="InterPro" id="IPR001254">
    <property type="entry name" value="Trypsin_dom"/>
</dbReference>
<dbReference type="PROSITE" id="PS50240">
    <property type="entry name" value="TRYPSIN_DOM"/>
    <property type="match status" value="1"/>
</dbReference>
<protein>
    <recommendedName>
        <fullName evidence="2">Peptidase S1 domain-containing protein</fullName>
    </recommendedName>
</protein>
<dbReference type="PROSITE" id="PS00134">
    <property type="entry name" value="TRYPSIN_HIS"/>
    <property type="match status" value="1"/>
</dbReference>
<gene>
    <name evidence="3" type="ORF">QQF64_019120</name>
</gene>
<evidence type="ECO:0000256" key="1">
    <source>
        <dbReference type="ARBA" id="ARBA00023157"/>
    </source>
</evidence>
<dbReference type="SMART" id="SM00020">
    <property type="entry name" value="Tryp_SPc"/>
    <property type="match status" value="1"/>
</dbReference>